<keyword evidence="3" id="KW-1185">Reference proteome</keyword>
<sequence length="546" mass="63204">MRKNVSFLNEQFGEDKQSYLNQKFSSQKFSNNLVFGNDFLDENEEKILQQQLKESGRKIFVLSISFQLLFCAFGTAQNMVSSLFRQINLTYLGDLMLFTLYFFLCLSSLVAGRIIKGKAHQLVFLHASLGYNAFVMFGLILSFCDLSGVSQSMIYLIYSLGTLISIYTGICSGMLWICQGDYIYQVVKDNIHLRSELIPKFWAIYQSYNIVGNFLAFFLLGYSTKLFFVIILIFGLIGSYLFLYHLPNAENQVENEEEKAGIQQSPKKKSVKNSRFSIIQNEGYKLSNLEFQDNLTRQSKISQIYLNQNLGKMSKLSYKTIIEDEEQQNQSLSDQFKNMGYLIKNKETQKLIINCFITGCFTGFVIGFCARSTRKSYSQSLVSEEFFDSYYMNQLICLVFMFQGFVSYFAGSWVKQFCQKFNLYRLVILGNCLGILALSTSLYQYFQLEITFCFVISGDYPNIIEIYSIQRCAISFGSSFMFFCLIYMNDWQLIILALVIQIFSLTMQMTLQAPDLNGFQEFKKYIYNQKTKIKQPLLKDVELQNV</sequence>
<dbReference type="SUPFAM" id="SSF103473">
    <property type="entry name" value="MFS general substrate transporter"/>
    <property type="match status" value="1"/>
</dbReference>
<gene>
    <name evidence="2" type="ORF">PPERSA_10874</name>
</gene>
<feature type="transmembrane region" description="Helical" evidence="1">
    <location>
        <begin position="423"/>
        <end position="446"/>
    </location>
</feature>
<feature type="transmembrane region" description="Helical" evidence="1">
    <location>
        <begin position="122"/>
        <end position="143"/>
    </location>
</feature>
<evidence type="ECO:0000313" key="3">
    <source>
        <dbReference type="Proteomes" id="UP000054937"/>
    </source>
</evidence>
<proteinExistence type="predicted"/>
<dbReference type="Proteomes" id="UP000054937">
    <property type="component" value="Unassembled WGS sequence"/>
</dbReference>
<feature type="transmembrane region" description="Helical" evidence="1">
    <location>
        <begin position="59"/>
        <end position="76"/>
    </location>
</feature>
<feature type="transmembrane region" description="Helical" evidence="1">
    <location>
        <begin position="390"/>
        <end position="411"/>
    </location>
</feature>
<accession>A0A0V0R766</accession>
<protein>
    <submittedName>
        <fullName evidence="2">Major facilitator superfamily domain, general substrate transporter</fullName>
    </submittedName>
</protein>
<dbReference type="InParanoid" id="A0A0V0R766"/>
<feature type="transmembrane region" description="Helical" evidence="1">
    <location>
        <begin position="96"/>
        <end position="115"/>
    </location>
</feature>
<feature type="transmembrane region" description="Helical" evidence="1">
    <location>
        <begin position="493"/>
        <end position="511"/>
    </location>
</feature>
<organism evidence="2 3">
    <name type="scientific">Pseudocohnilembus persalinus</name>
    <name type="common">Ciliate</name>
    <dbReference type="NCBI Taxonomy" id="266149"/>
    <lineage>
        <taxon>Eukaryota</taxon>
        <taxon>Sar</taxon>
        <taxon>Alveolata</taxon>
        <taxon>Ciliophora</taxon>
        <taxon>Intramacronucleata</taxon>
        <taxon>Oligohymenophorea</taxon>
        <taxon>Scuticociliatia</taxon>
        <taxon>Philasterida</taxon>
        <taxon>Pseudocohnilembidae</taxon>
        <taxon>Pseudocohnilembus</taxon>
    </lineage>
</organism>
<comment type="caution">
    <text evidence="2">The sequence shown here is derived from an EMBL/GenBank/DDBJ whole genome shotgun (WGS) entry which is preliminary data.</text>
</comment>
<feature type="transmembrane region" description="Helical" evidence="1">
    <location>
        <begin position="155"/>
        <end position="177"/>
    </location>
</feature>
<dbReference type="AlphaFoldDB" id="A0A0V0R766"/>
<keyword evidence="1" id="KW-1133">Transmembrane helix</keyword>
<evidence type="ECO:0000313" key="2">
    <source>
        <dbReference type="EMBL" id="KRX10208.1"/>
    </source>
</evidence>
<keyword evidence="1" id="KW-0472">Membrane</keyword>
<reference evidence="2 3" key="1">
    <citation type="journal article" date="2015" name="Sci. Rep.">
        <title>Genome of the facultative scuticociliatosis pathogen Pseudocohnilembus persalinus provides insight into its virulence through horizontal gene transfer.</title>
        <authorList>
            <person name="Xiong J."/>
            <person name="Wang G."/>
            <person name="Cheng J."/>
            <person name="Tian M."/>
            <person name="Pan X."/>
            <person name="Warren A."/>
            <person name="Jiang C."/>
            <person name="Yuan D."/>
            <person name="Miao W."/>
        </authorList>
    </citation>
    <scope>NUCLEOTIDE SEQUENCE [LARGE SCALE GENOMIC DNA]</scope>
    <source>
        <strain evidence="2">36N120E</strain>
    </source>
</reference>
<dbReference type="InterPro" id="IPR036259">
    <property type="entry name" value="MFS_trans_sf"/>
</dbReference>
<feature type="transmembrane region" description="Helical" evidence="1">
    <location>
        <begin position="351"/>
        <end position="370"/>
    </location>
</feature>
<evidence type="ECO:0000256" key="1">
    <source>
        <dbReference type="SAM" id="Phobius"/>
    </source>
</evidence>
<keyword evidence="1" id="KW-0812">Transmembrane</keyword>
<dbReference type="OrthoDB" id="78663at2759"/>
<feature type="transmembrane region" description="Helical" evidence="1">
    <location>
        <begin position="466"/>
        <end position="486"/>
    </location>
</feature>
<feature type="transmembrane region" description="Helical" evidence="1">
    <location>
        <begin position="197"/>
        <end position="220"/>
    </location>
</feature>
<feature type="transmembrane region" description="Helical" evidence="1">
    <location>
        <begin position="226"/>
        <end position="246"/>
    </location>
</feature>
<name>A0A0V0R766_PSEPJ</name>
<dbReference type="EMBL" id="LDAU01000035">
    <property type="protein sequence ID" value="KRX10208.1"/>
    <property type="molecule type" value="Genomic_DNA"/>
</dbReference>